<dbReference type="PANTHER" id="PTHR24567:SF26">
    <property type="entry name" value="REGULATORY PROTEIN YEIL"/>
    <property type="match status" value="1"/>
</dbReference>
<keyword evidence="3" id="KW-1185">Reference proteome</keyword>
<dbReference type="InterPro" id="IPR050397">
    <property type="entry name" value="Env_Response_Regulators"/>
</dbReference>
<feature type="domain" description="Cyclic nucleotide-binding" evidence="1">
    <location>
        <begin position="12"/>
        <end position="115"/>
    </location>
</feature>
<dbReference type="InterPro" id="IPR014710">
    <property type="entry name" value="RmlC-like_jellyroll"/>
</dbReference>
<dbReference type="InterPro" id="IPR018490">
    <property type="entry name" value="cNMP-bd_dom_sf"/>
</dbReference>
<organism evidence="2 3">
    <name type="scientific">Desulfobotulus mexicanus</name>
    <dbReference type="NCBI Taxonomy" id="2586642"/>
    <lineage>
        <taxon>Bacteria</taxon>
        <taxon>Pseudomonadati</taxon>
        <taxon>Thermodesulfobacteriota</taxon>
        <taxon>Desulfobacteria</taxon>
        <taxon>Desulfobacterales</taxon>
        <taxon>Desulfobacteraceae</taxon>
        <taxon>Desulfobotulus</taxon>
    </lineage>
</organism>
<name>A0A5S5MEE5_9BACT</name>
<evidence type="ECO:0000259" key="1">
    <source>
        <dbReference type="PROSITE" id="PS50042"/>
    </source>
</evidence>
<dbReference type="PROSITE" id="PS50042">
    <property type="entry name" value="CNMP_BINDING_3"/>
    <property type="match status" value="1"/>
</dbReference>
<dbReference type="Pfam" id="PF00027">
    <property type="entry name" value="cNMP_binding"/>
    <property type="match status" value="1"/>
</dbReference>
<dbReference type="EMBL" id="VDMB01000015">
    <property type="protein sequence ID" value="TYT74070.1"/>
    <property type="molecule type" value="Genomic_DNA"/>
</dbReference>
<dbReference type="GO" id="GO:0003700">
    <property type="term" value="F:DNA-binding transcription factor activity"/>
    <property type="evidence" value="ECO:0007669"/>
    <property type="project" value="TreeGrafter"/>
</dbReference>
<evidence type="ECO:0000313" key="3">
    <source>
        <dbReference type="Proteomes" id="UP000321899"/>
    </source>
</evidence>
<sequence>MITSEILKNYPILEKLTHEELEKIIPLCHEVHFEEGQTIYKKEDTAETFFMVQSGLVLMEEYLHKSMTVTVGTLKPGAAFGLTAILGNTGYSLDAVSAGSTELIMINGAGLMNLFEKDNTIGYKMMRATVTIIQDRLAQRTQQFIRSIATHPDIYALQKEDSSP</sequence>
<dbReference type="PANTHER" id="PTHR24567">
    <property type="entry name" value="CRP FAMILY TRANSCRIPTIONAL REGULATORY PROTEIN"/>
    <property type="match status" value="1"/>
</dbReference>
<dbReference type="RefSeq" id="WP_139449517.1">
    <property type="nucleotide sequence ID" value="NZ_VDMB01000015.1"/>
</dbReference>
<gene>
    <name evidence="2" type="ORF">FIM25_11700</name>
</gene>
<protein>
    <submittedName>
        <fullName evidence="2">Cyclic nucleotide-binding domain-containing protein</fullName>
    </submittedName>
</protein>
<dbReference type="CDD" id="cd00038">
    <property type="entry name" value="CAP_ED"/>
    <property type="match status" value="1"/>
</dbReference>
<comment type="caution">
    <text evidence="2">The sequence shown here is derived from an EMBL/GenBank/DDBJ whole genome shotgun (WGS) entry which is preliminary data.</text>
</comment>
<dbReference type="OrthoDB" id="5506583at2"/>
<dbReference type="SUPFAM" id="SSF51206">
    <property type="entry name" value="cAMP-binding domain-like"/>
    <property type="match status" value="1"/>
</dbReference>
<reference evidence="2 3" key="1">
    <citation type="submission" date="2019-06" db="EMBL/GenBank/DDBJ databases">
        <title>Desulfobotulus mexicanus sp. nov., a novel sulfate-reducing bacterium isolated from the sediment of an alkaline crater lake in Mexico.</title>
        <authorList>
            <person name="Hirschler-Rea A."/>
        </authorList>
    </citation>
    <scope>NUCLEOTIDE SEQUENCE [LARGE SCALE GENOMIC DNA]</scope>
    <source>
        <strain evidence="2 3">PAR22N</strain>
    </source>
</reference>
<proteinExistence type="predicted"/>
<dbReference type="SMART" id="SM00100">
    <property type="entry name" value="cNMP"/>
    <property type="match status" value="1"/>
</dbReference>
<evidence type="ECO:0000313" key="2">
    <source>
        <dbReference type="EMBL" id="TYT74070.1"/>
    </source>
</evidence>
<dbReference type="Proteomes" id="UP000321899">
    <property type="component" value="Unassembled WGS sequence"/>
</dbReference>
<dbReference type="Gene3D" id="2.60.120.10">
    <property type="entry name" value="Jelly Rolls"/>
    <property type="match status" value="1"/>
</dbReference>
<dbReference type="InterPro" id="IPR000595">
    <property type="entry name" value="cNMP-bd_dom"/>
</dbReference>
<dbReference type="GO" id="GO:0005829">
    <property type="term" value="C:cytosol"/>
    <property type="evidence" value="ECO:0007669"/>
    <property type="project" value="TreeGrafter"/>
</dbReference>
<accession>A0A5S5MEE5</accession>
<dbReference type="AlphaFoldDB" id="A0A5S5MEE5"/>